<feature type="domain" description="Demeter RRM-fold" evidence="4">
    <location>
        <begin position="2357"/>
        <end position="2398"/>
    </location>
</feature>
<feature type="region of interest" description="Disordered" evidence="3">
    <location>
        <begin position="407"/>
        <end position="432"/>
    </location>
</feature>
<feature type="compositionally biased region" description="Low complexity" evidence="3">
    <location>
        <begin position="834"/>
        <end position="854"/>
    </location>
</feature>
<organism evidence="5 6">
    <name type="scientific">Astrephomene gubernaculifera</name>
    <dbReference type="NCBI Taxonomy" id="47775"/>
    <lineage>
        <taxon>Eukaryota</taxon>
        <taxon>Viridiplantae</taxon>
        <taxon>Chlorophyta</taxon>
        <taxon>core chlorophytes</taxon>
        <taxon>Chlorophyceae</taxon>
        <taxon>CS clade</taxon>
        <taxon>Chlamydomonadales</taxon>
        <taxon>Astrephomenaceae</taxon>
        <taxon>Astrephomene</taxon>
    </lineage>
</organism>
<feature type="compositionally biased region" description="Low complexity" evidence="3">
    <location>
        <begin position="2288"/>
        <end position="2309"/>
    </location>
</feature>
<dbReference type="GO" id="GO:0035514">
    <property type="term" value="F:DNA demethylase activity"/>
    <property type="evidence" value="ECO:0007669"/>
    <property type="project" value="InterPro"/>
</dbReference>
<proteinExistence type="predicted"/>
<feature type="compositionally biased region" description="Pro residues" evidence="3">
    <location>
        <begin position="2409"/>
        <end position="2423"/>
    </location>
</feature>
<dbReference type="SUPFAM" id="SSF46565">
    <property type="entry name" value="Chaperone J-domain"/>
    <property type="match status" value="1"/>
</dbReference>
<dbReference type="PANTHER" id="PTHR46213:SF13">
    <property type="entry name" value="DEMETER-LIKE PROTEIN 2-RELATED"/>
    <property type="match status" value="1"/>
</dbReference>
<feature type="region of interest" description="Disordered" evidence="3">
    <location>
        <begin position="126"/>
        <end position="147"/>
    </location>
</feature>
<dbReference type="Gene3D" id="1.10.287.110">
    <property type="entry name" value="DnaJ domain"/>
    <property type="match status" value="1"/>
</dbReference>
<feature type="compositionally biased region" description="Basic and acidic residues" evidence="3">
    <location>
        <begin position="1430"/>
        <end position="1448"/>
    </location>
</feature>
<feature type="region of interest" description="Disordered" evidence="3">
    <location>
        <begin position="2138"/>
        <end position="2241"/>
    </location>
</feature>
<keyword evidence="6" id="KW-1185">Reference proteome</keyword>
<comment type="caution">
    <text evidence="5">The sequence shown here is derived from an EMBL/GenBank/DDBJ whole genome shotgun (WGS) entry which is preliminary data.</text>
</comment>
<feature type="region of interest" description="Disordered" evidence="3">
    <location>
        <begin position="1416"/>
        <end position="1582"/>
    </location>
</feature>
<feature type="region of interest" description="Disordered" evidence="3">
    <location>
        <begin position="567"/>
        <end position="596"/>
    </location>
</feature>
<feature type="compositionally biased region" description="Basic and acidic residues" evidence="3">
    <location>
        <begin position="1523"/>
        <end position="1548"/>
    </location>
</feature>
<dbReference type="InterPro" id="IPR023170">
    <property type="entry name" value="HhH_base_excis_C"/>
</dbReference>
<keyword evidence="1" id="KW-0479">Metal-binding</keyword>
<feature type="region of interest" description="Disordered" evidence="3">
    <location>
        <begin position="179"/>
        <end position="246"/>
    </location>
</feature>
<evidence type="ECO:0000313" key="6">
    <source>
        <dbReference type="Proteomes" id="UP001054857"/>
    </source>
</evidence>
<feature type="compositionally biased region" description="Low complexity" evidence="3">
    <location>
        <begin position="186"/>
        <end position="209"/>
    </location>
</feature>
<feature type="region of interest" description="Disordered" evidence="3">
    <location>
        <begin position="312"/>
        <end position="337"/>
    </location>
</feature>
<feature type="compositionally biased region" description="Gly residues" evidence="3">
    <location>
        <begin position="2507"/>
        <end position="2517"/>
    </location>
</feature>
<dbReference type="SUPFAM" id="SSF48150">
    <property type="entry name" value="DNA-glycosylase"/>
    <property type="match status" value="2"/>
</dbReference>
<feature type="region of interest" description="Disordered" evidence="3">
    <location>
        <begin position="2288"/>
        <end position="2322"/>
    </location>
</feature>
<name>A0AAD3E0I6_9CHLO</name>
<feature type="region of interest" description="Disordered" evidence="3">
    <location>
        <begin position="351"/>
        <end position="378"/>
    </location>
</feature>
<sequence>MHQMEWQALQASVSGAVAGAAADGNASRRDRDSGMLGAGNQLYPSTSIWAKPNLGSLQQLQQGPKQVTTAGVSRTFHRTAAPGLHGTLPTQFAQPLPHIELWDEKPVRPLQFPASHLGRPQPLRLAQQLQEHQHQQQQLPLPLSPPLSFALDRQPRVVYPQQQQQLQERHLRQHEMLLQHQHHQQQRQLLQQQPGSGHHYHQQQQQQHQHQLHPEQQPPPPLLFKPPQETFEQQYDHSEVLPAPTSPSSLLLPAAAAAAAAAAQYVMDTDSPYNADVGASMEASTVPAGVQGMGAFLAGDSHACLSDRRQPLTPISSSLLPPPPSMPPDQLDLHQPQWNQAPDHSLRLTFDPLMHQPHPAPQQQQQPPPQQQHYRQQQQQQLLLQQLLLQCQSSLLEGLQDCGQQERQQQPWQLQPQQRYSEAPQQEGPHPGNTCYPVALGAAQLLSGANCFPAPIPGPGEIRTTCTAGGILRHPGAAPPWARRPRSSFLSAASHERTRCEPATTAATPGPEGTTAVIITATTTTTAHKNELRSQSAIVRQRRRGAAGSSSWGRALLPYLTSDLILSDSPHSAKPQQQQQQQQGQQPPKKPATKRARVLREGQLSLIVFGYDEKIVWARRVGGFMRAMRGVLGDRSLRCRWGGSVLDSVVGTFLTQNAADVLSSAAFMNLAAAFPGPRSRSFFAANRAAATPSLPTAAPTSAVATTSQAAYDTPAPANTSIPLLAAAPTAAASCSTEARYDDTAAATAAAAAAVASPAPLPYGFWIPEGEDIVDWEAVRTAPEEDLAELIRCRGMHLMLAKRIQAFLNAVHRESATGATAAAGGAATAGGAGTAGTATSHTDSAAAPAPAAATPRSSRKQKGGRAAGHVGSSGSGQRDSGISAAGAPGSPPPPAAAAAAPAAPAAPPPPLASAASAPQALSLEWLRGASAEEANSYLLGVGGLGRKSVACITLLALHRKEFPVDINVARVFARLGWIPIEAEATLEQLDAYPQEPEVHKYLHGRLMCFDQETLYELHYQAITLGKVFCQKRLPNCDACPLAEQCDYARQGGQRLKVKRVMVVPQRANASPAVHTQRKPAVHGVPSPTAAAAASAPAPLTPLATAVAAPTAVPSRQRATAPPATLNSFVGLTEGKQQPPVADPASNVPSDEITPPIRVQQQQQQQQQWEGQQQLQQKHQQPKQEWEPLQEGQEQEQEQEQRRLEVEGLIAGLRRHQSPIPGCTDDTLSSPLRSPPPSPSRPVALHVGQQQGLASFGVSVAADGAVRKESGEAPAVADCGTAAAAIGDVFKTSGAGRLAATLLQPVAAVLGPKKVTVCSNTSVAAAAEGHEAGFGEAAAGSVGKVVAADAADAAAGTASLPFDAVEEGGGAAADVSSSRTTLPHTARMPCCRTRRAAAIQASAGIAAVYASIHPYRRMRPGPMGQSSSLPHSEPHHTAPAGLHDDPRVSDDVAMQKGRDDAKGVSTSPRRQLPFRAGRARFGSDDDGSGSWEADDRADGGRQAVAPKPASRQQQQQQQRRQRRRLQQDEERQEGHMGEQRPQPKELDHEQQQQQQRRKRQKCSTVPLHGDSGSGDGVERGSTASAMAAHDGAAAMAAAAAEASLTKKEEAVAAAGGSGNSCGVCQHTGCVHGGGGGASKQGGRSGRPSPSPSRLWEVEPPPLPSLPHVPVLPSPVVAPADVVQPAPLQPATPEKPDLSSVRGLRGGARAAVETGKQANASAVAVSTTAVEPLAAAAVQQVATSAAAAGAVTAAVPLTGFAAWSNREAPTESDPRDALPVVVSEPGWEHVERILSVVQCGTMAGPAAGGEAAGAAAGAAAGLAGSAAAAASSTGSWEPLSLRAACSVLQMDAPATLADGASVVRQRYLELSVAVHPDKCRHPRAADAFAALTRAAAIARRAAAAGAAGAAAAAAAAGAAPSPAYTSYAADDGSGSGCGSGLTADAAADVASLYCIDPDGTIRIPAEAKRPPQQPPPRHPLPAAGSTVCSAETAQQLFTGQDNPLSATVFAAGSATGTAGVAVADGIAASGLGPEAMSGQFMVVQQSVGTGSSRRSANVIGGGGGQSQLVAFEPGGRAVANKTRRRVTGIEVSHAAMRRIAPELMACWGSSAAAADAPLQQQQQQQDDDEEAPYLLVLLAPTTQAPSSHGTPPTRRPDGGAPPPPPSYPRGRISDAASTPVPYSLAATSPAAGGAPQGLLRETHRPVTNNDGGDGSGSGSGGCGLAAPLEVNGDGRAEAAGGQHQPFRQGAVTAAFARKPAGPQAAAAAFWRVASPHEQLFPAVHRLQQLRATQQALQQQHQQQQEGQQAGALHTHSSGDGNGDSIECQQACPTAAVAAVKAVTVAAAEVEVLLSLELHAAVLMPCRTALRGGFPLNGTFFQTNEYFLLENTGWHPLRLRLGQLLLLGQANAPPHPSSYSPPPPPLRASPSAGQKHAGDEGVMEGFPGGVFRDVFFGHATSSITRDMAAAEVAALFNCGAVCVRAFCCFTGYPRPLPQFLAPTSTSNGAEVGRGGGAGGGNRRSTAKAVDKE</sequence>
<dbReference type="EMBL" id="BMAR01000050">
    <property type="protein sequence ID" value="GFR51460.1"/>
    <property type="molecule type" value="Genomic_DNA"/>
</dbReference>
<accession>A0AAD3E0I6</accession>
<feature type="compositionally biased region" description="Low complexity" evidence="3">
    <location>
        <begin position="574"/>
        <end position="587"/>
    </location>
</feature>
<dbReference type="SMART" id="SM00525">
    <property type="entry name" value="FES"/>
    <property type="match status" value="1"/>
</dbReference>
<gene>
    <name evidence="5" type="ORF">Agub_g13869</name>
</gene>
<feature type="region of interest" description="Disordered" evidence="3">
    <location>
        <begin position="493"/>
        <end position="512"/>
    </location>
</feature>
<protein>
    <recommendedName>
        <fullName evidence="4">Demeter RRM-fold domain-containing protein</fullName>
    </recommendedName>
</protein>
<dbReference type="GO" id="GO:0006281">
    <property type="term" value="P:DNA repair"/>
    <property type="evidence" value="ECO:0007669"/>
    <property type="project" value="InterPro"/>
</dbReference>
<feature type="region of interest" description="Disordered" evidence="3">
    <location>
        <begin position="1132"/>
        <end position="1241"/>
    </location>
</feature>
<dbReference type="InterPro" id="IPR011257">
    <property type="entry name" value="DNA_glycosylase"/>
</dbReference>
<feature type="region of interest" description="Disordered" evidence="3">
    <location>
        <begin position="1630"/>
        <end position="1658"/>
    </location>
</feature>
<feature type="compositionally biased region" description="Low complexity" evidence="3">
    <location>
        <begin position="1158"/>
        <end position="1177"/>
    </location>
</feature>
<evidence type="ECO:0000313" key="5">
    <source>
        <dbReference type="EMBL" id="GFR51460.1"/>
    </source>
</evidence>
<feature type="region of interest" description="Disordered" evidence="3">
    <location>
        <begin position="2408"/>
        <end position="2435"/>
    </location>
</feature>
<feature type="compositionally biased region" description="Gly residues" evidence="3">
    <location>
        <begin position="2208"/>
        <end position="2220"/>
    </location>
</feature>
<feature type="compositionally biased region" description="Low complexity" evidence="3">
    <location>
        <begin position="352"/>
        <end position="378"/>
    </location>
</feature>
<evidence type="ECO:0000259" key="4">
    <source>
        <dbReference type="Pfam" id="PF15628"/>
    </source>
</evidence>
<dbReference type="InterPro" id="IPR028925">
    <property type="entry name" value="RRM_DME"/>
</dbReference>
<keyword evidence="2" id="KW-0408">Iron</keyword>
<dbReference type="GO" id="GO:0051539">
    <property type="term" value="F:4 iron, 4 sulfur cluster binding"/>
    <property type="evidence" value="ECO:0007669"/>
    <property type="project" value="InterPro"/>
</dbReference>
<evidence type="ECO:0000256" key="3">
    <source>
        <dbReference type="SAM" id="MobiDB-lite"/>
    </source>
</evidence>
<dbReference type="InterPro" id="IPR036869">
    <property type="entry name" value="J_dom_sf"/>
</dbReference>
<dbReference type="Pfam" id="PF15628">
    <property type="entry name" value="RRM_DME"/>
    <property type="match status" value="1"/>
</dbReference>
<feature type="region of interest" description="Disordered" evidence="3">
    <location>
        <begin position="823"/>
        <end position="913"/>
    </location>
</feature>
<feature type="region of interest" description="Disordered" evidence="3">
    <location>
        <begin position="1961"/>
        <end position="1983"/>
    </location>
</feature>
<feature type="region of interest" description="Disordered" evidence="3">
    <location>
        <begin position="2500"/>
        <end position="2528"/>
    </location>
</feature>
<feature type="compositionally biased region" description="Low complexity" evidence="3">
    <location>
        <begin position="407"/>
        <end position="419"/>
    </location>
</feature>
<reference evidence="5 6" key="1">
    <citation type="journal article" date="2021" name="Sci. Rep.">
        <title>Genome sequencing of the multicellular alga Astrephomene provides insights into convergent evolution of germ-soma differentiation.</title>
        <authorList>
            <person name="Yamashita S."/>
            <person name="Yamamoto K."/>
            <person name="Matsuzaki R."/>
            <person name="Suzuki S."/>
            <person name="Yamaguchi H."/>
            <person name="Hirooka S."/>
            <person name="Minakuchi Y."/>
            <person name="Miyagishima S."/>
            <person name="Kawachi M."/>
            <person name="Toyoda A."/>
            <person name="Nozaki H."/>
        </authorList>
    </citation>
    <scope>NUCLEOTIDE SEQUENCE [LARGE SCALE GENOMIC DNA]</scope>
    <source>
        <strain evidence="5 6">NIES-4017</strain>
    </source>
</reference>
<feature type="compositionally biased region" description="Gly residues" evidence="3">
    <location>
        <begin position="1630"/>
        <end position="1642"/>
    </location>
</feature>
<dbReference type="GO" id="GO:0046872">
    <property type="term" value="F:metal ion binding"/>
    <property type="evidence" value="ECO:0007669"/>
    <property type="project" value="UniProtKB-KW"/>
</dbReference>
<dbReference type="Proteomes" id="UP001054857">
    <property type="component" value="Unassembled WGS sequence"/>
</dbReference>
<dbReference type="Gene3D" id="1.10.1670.10">
    <property type="entry name" value="Helix-hairpin-Helix base-excision DNA repair enzymes (C-terminal)"/>
    <property type="match status" value="1"/>
</dbReference>
<evidence type="ECO:0000256" key="1">
    <source>
        <dbReference type="ARBA" id="ARBA00022723"/>
    </source>
</evidence>
<evidence type="ECO:0000256" key="2">
    <source>
        <dbReference type="ARBA" id="ARBA00023004"/>
    </source>
</evidence>
<dbReference type="PANTHER" id="PTHR46213">
    <property type="entry name" value="TRANSCRIPTIONAL ACTIVATOR DEMETER"/>
    <property type="match status" value="1"/>
</dbReference>
<dbReference type="InterPro" id="IPR003651">
    <property type="entry name" value="Endonuclease3_FeS-loop_motif"/>
</dbReference>
<dbReference type="InterPro" id="IPR044811">
    <property type="entry name" value="DME/ROS1"/>
</dbReference>
<dbReference type="GO" id="GO:0019104">
    <property type="term" value="F:DNA N-glycosylase activity"/>
    <property type="evidence" value="ECO:0007669"/>
    <property type="project" value="InterPro"/>
</dbReference>
<dbReference type="Gene3D" id="1.10.340.30">
    <property type="entry name" value="Hypothetical protein, domain 2"/>
    <property type="match status" value="1"/>
</dbReference>
<dbReference type="GO" id="GO:0141166">
    <property type="term" value="P:chromosomal 5-methylcytosine DNA demethylation pathway"/>
    <property type="evidence" value="ECO:0007669"/>
    <property type="project" value="InterPro"/>
</dbReference>
<feature type="compositionally biased region" description="Low complexity" evidence="3">
    <location>
        <begin position="501"/>
        <end position="512"/>
    </location>
</feature>
<feature type="region of interest" description="Disordered" evidence="3">
    <location>
        <begin position="1067"/>
        <end position="1091"/>
    </location>
</feature>